<dbReference type="InterPro" id="IPR036864">
    <property type="entry name" value="Zn2-C6_fun-type_DNA-bd_sf"/>
</dbReference>
<organism evidence="9 10">
    <name type="scientific">Lepidopterella palustris CBS 459.81</name>
    <dbReference type="NCBI Taxonomy" id="1314670"/>
    <lineage>
        <taxon>Eukaryota</taxon>
        <taxon>Fungi</taxon>
        <taxon>Dikarya</taxon>
        <taxon>Ascomycota</taxon>
        <taxon>Pezizomycotina</taxon>
        <taxon>Dothideomycetes</taxon>
        <taxon>Pleosporomycetidae</taxon>
        <taxon>Mytilinidiales</taxon>
        <taxon>Argynnaceae</taxon>
        <taxon>Lepidopterella</taxon>
    </lineage>
</organism>
<feature type="compositionally biased region" description="Basic residues" evidence="6">
    <location>
        <begin position="378"/>
        <end position="387"/>
    </location>
</feature>
<evidence type="ECO:0000259" key="8">
    <source>
        <dbReference type="PROSITE" id="PS50157"/>
    </source>
</evidence>
<dbReference type="OrthoDB" id="5399138at2759"/>
<dbReference type="InterPro" id="IPR013087">
    <property type="entry name" value="Znf_C2H2_type"/>
</dbReference>
<feature type="compositionally biased region" description="Basic residues" evidence="6">
    <location>
        <begin position="239"/>
        <end position="249"/>
    </location>
</feature>
<comment type="subcellular location">
    <subcellularLocation>
        <location evidence="5">Nucleus</location>
    </subcellularLocation>
</comment>
<dbReference type="GO" id="GO:0005634">
    <property type="term" value="C:nucleus"/>
    <property type="evidence" value="ECO:0007669"/>
    <property type="project" value="UniProtKB-SubCell"/>
</dbReference>
<dbReference type="GO" id="GO:0000981">
    <property type="term" value="F:DNA-binding transcription factor activity, RNA polymerase II-specific"/>
    <property type="evidence" value="ECO:0007669"/>
    <property type="project" value="InterPro"/>
</dbReference>
<dbReference type="Gene3D" id="4.10.240.10">
    <property type="entry name" value="Zn(2)-C6 fungal-type DNA-binding domain"/>
    <property type="match status" value="1"/>
</dbReference>
<dbReference type="InterPro" id="IPR050224">
    <property type="entry name" value="TALE_homeobox"/>
</dbReference>
<feature type="region of interest" description="Disordered" evidence="6">
    <location>
        <begin position="237"/>
        <end position="260"/>
    </location>
</feature>
<keyword evidence="4" id="KW-0479">Metal-binding</keyword>
<keyword evidence="3 5" id="KW-0539">Nucleus</keyword>
<protein>
    <submittedName>
        <fullName evidence="9">Uncharacterized protein</fullName>
    </submittedName>
</protein>
<feature type="domain" description="Homeobox" evidence="7">
    <location>
        <begin position="183"/>
        <end position="246"/>
    </location>
</feature>
<feature type="region of interest" description="Disordered" evidence="6">
    <location>
        <begin position="369"/>
        <end position="398"/>
    </location>
</feature>
<evidence type="ECO:0000313" key="9">
    <source>
        <dbReference type="EMBL" id="OCK79244.1"/>
    </source>
</evidence>
<keyword evidence="1 5" id="KW-0238">DNA-binding</keyword>
<evidence type="ECO:0000256" key="5">
    <source>
        <dbReference type="PROSITE-ProRule" id="PRU00108"/>
    </source>
</evidence>
<dbReference type="AlphaFoldDB" id="A0A8E2JE66"/>
<name>A0A8E2JE66_9PEZI</name>
<dbReference type="EMBL" id="KV745015">
    <property type="protein sequence ID" value="OCK79244.1"/>
    <property type="molecule type" value="Genomic_DNA"/>
</dbReference>
<evidence type="ECO:0000256" key="6">
    <source>
        <dbReference type="SAM" id="MobiDB-lite"/>
    </source>
</evidence>
<feature type="compositionally biased region" description="Polar residues" evidence="6">
    <location>
        <begin position="647"/>
        <end position="671"/>
    </location>
</feature>
<sequence length="879" mass="97715">MDNTNMHSDMAEYFDFGEAAMPDVLQDHTENHEVPTIVATGRNLCPAHGTDSTDGCICQGFMDEFDVAEPIHEEFSKTEWNPDFSNWIPRYSKPEHACEYCRSRHLECFITYEGQAGCSPCNALFRPCSFNQPDDNKQKNRHLLDTLDVVSEDTAHLFGGLTSKKPMRSLGHTGPIEHDDDEERPRKGSVRFPRSAVKILKDWMDEHIDHQYPTEEDKEELKNKTGLTASQISNWMANTRRRQKARPKRSASPSIRPSTEAINIPAGRTWESLNPFERWKHSPPENEPAPLTAIAKAVENFDPPEPPSLSSSLGCRNKKDSNGSSGSFSIFRAPSTASLETGFTNASSGSAHSYGSAWSYGSRNSLTSFNSLNSNGKKERRRRRRVPPRTPKMESESSSPRLFQCTFCTDKFKSKYDWSRHEKTLHLSLEKWICAPLGDVITRSSSGQRECVYCDVLDPSPEHLETHNHAACEEKGLESRTFYRKDHLRQHLRLMHNCKMTAGMESWKSEATFIKSRCGFCGAEFTKWQDRVDHLAKEFRNGKQMKDWKGCRGLDAHVAAQVTNSMPPYLIGNESKSPFPFSASNKASMAHTLYLTQPDLEFAIPGLPTTAASGTNSFTAQDWSNHNTLQASGYSSEGCVPSIVPHASTTSPGTTWTSQLATPPQPSPHSSNPYTTCWEILTLRLGRYARQQAELLGPANVTDDMLQQHARRILYDDDDSWNQTAADNPEWLHLFKKAHGITQAGPRFDKLDALEELGVMGDLAVFEDLTKKGWDGLMGECIPEMECSGKGGLCVGENGEVEVDLAAQVGGGVQDCYRFAQLGHVPEPLGLPEAGGGLSGQHMEVVEGHVDGAQVMRWDEAELGMGLDLSVNMGMGIGA</sequence>
<feature type="domain" description="C2H2-type" evidence="8">
    <location>
        <begin position="403"/>
        <end position="431"/>
    </location>
</feature>
<keyword evidence="4" id="KW-0862">Zinc</keyword>
<dbReference type="SUPFAM" id="SSF46689">
    <property type="entry name" value="Homeodomain-like"/>
    <property type="match status" value="1"/>
</dbReference>
<dbReference type="GO" id="GO:0003677">
    <property type="term" value="F:DNA binding"/>
    <property type="evidence" value="ECO:0007669"/>
    <property type="project" value="UniProtKB-UniRule"/>
</dbReference>
<feature type="region of interest" description="Disordered" evidence="6">
    <location>
        <begin position="299"/>
        <end position="329"/>
    </location>
</feature>
<gene>
    <name evidence="9" type="ORF">K432DRAFT_383229</name>
</gene>
<evidence type="ECO:0000256" key="3">
    <source>
        <dbReference type="ARBA" id="ARBA00023242"/>
    </source>
</evidence>
<feature type="DNA-binding region" description="Homeobox" evidence="5">
    <location>
        <begin position="185"/>
        <end position="247"/>
    </location>
</feature>
<dbReference type="PROSITE" id="PS50071">
    <property type="entry name" value="HOMEOBOX_2"/>
    <property type="match status" value="1"/>
</dbReference>
<reference evidence="9 10" key="1">
    <citation type="journal article" date="2016" name="Nat. Commun.">
        <title>Ectomycorrhizal ecology is imprinted in the genome of the dominant symbiotic fungus Cenococcum geophilum.</title>
        <authorList>
            <consortium name="DOE Joint Genome Institute"/>
            <person name="Peter M."/>
            <person name="Kohler A."/>
            <person name="Ohm R.A."/>
            <person name="Kuo A."/>
            <person name="Krutzmann J."/>
            <person name="Morin E."/>
            <person name="Arend M."/>
            <person name="Barry K.W."/>
            <person name="Binder M."/>
            <person name="Choi C."/>
            <person name="Clum A."/>
            <person name="Copeland A."/>
            <person name="Grisel N."/>
            <person name="Haridas S."/>
            <person name="Kipfer T."/>
            <person name="LaButti K."/>
            <person name="Lindquist E."/>
            <person name="Lipzen A."/>
            <person name="Maire R."/>
            <person name="Meier B."/>
            <person name="Mihaltcheva S."/>
            <person name="Molinier V."/>
            <person name="Murat C."/>
            <person name="Poggeler S."/>
            <person name="Quandt C.A."/>
            <person name="Sperisen C."/>
            <person name="Tritt A."/>
            <person name="Tisserant E."/>
            <person name="Crous P.W."/>
            <person name="Henrissat B."/>
            <person name="Nehls U."/>
            <person name="Egli S."/>
            <person name="Spatafora J.W."/>
            <person name="Grigoriev I.V."/>
            <person name="Martin F.M."/>
        </authorList>
    </citation>
    <scope>NUCLEOTIDE SEQUENCE [LARGE SCALE GENOMIC DNA]</scope>
    <source>
        <strain evidence="9 10">CBS 459.81</strain>
    </source>
</reference>
<evidence type="ECO:0000259" key="7">
    <source>
        <dbReference type="PROSITE" id="PS50071"/>
    </source>
</evidence>
<evidence type="ECO:0000256" key="4">
    <source>
        <dbReference type="PROSITE-ProRule" id="PRU00042"/>
    </source>
</evidence>
<keyword evidence="2 5" id="KW-0371">Homeobox</keyword>
<dbReference type="Pfam" id="PF05920">
    <property type="entry name" value="Homeobox_KN"/>
    <property type="match status" value="1"/>
</dbReference>
<dbReference type="PROSITE" id="PS00028">
    <property type="entry name" value="ZINC_FINGER_C2H2_1"/>
    <property type="match status" value="1"/>
</dbReference>
<dbReference type="GO" id="GO:0008270">
    <property type="term" value="F:zinc ion binding"/>
    <property type="evidence" value="ECO:0007669"/>
    <property type="project" value="UniProtKB-KW"/>
</dbReference>
<evidence type="ECO:0000256" key="1">
    <source>
        <dbReference type="ARBA" id="ARBA00023125"/>
    </source>
</evidence>
<proteinExistence type="predicted"/>
<dbReference type="CDD" id="cd00086">
    <property type="entry name" value="homeodomain"/>
    <property type="match status" value="1"/>
</dbReference>
<dbReference type="InterPro" id="IPR001356">
    <property type="entry name" value="HD"/>
</dbReference>
<evidence type="ECO:0000256" key="2">
    <source>
        <dbReference type="ARBA" id="ARBA00023155"/>
    </source>
</evidence>
<dbReference type="Gene3D" id="1.10.10.60">
    <property type="entry name" value="Homeodomain-like"/>
    <property type="match status" value="1"/>
</dbReference>
<feature type="compositionally biased region" description="Polar residues" evidence="6">
    <location>
        <begin position="251"/>
        <end position="260"/>
    </location>
</feature>
<feature type="region of interest" description="Disordered" evidence="6">
    <location>
        <begin position="645"/>
        <end position="671"/>
    </location>
</feature>
<keyword evidence="4" id="KW-0863">Zinc-finger</keyword>
<feature type="region of interest" description="Disordered" evidence="6">
    <location>
        <begin position="160"/>
        <end position="191"/>
    </location>
</feature>
<accession>A0A8E2JE66</accession>
<dbReference type="Proteomes" id="UP000250266">
    <property type="component" value="Unassembled WGS sequence"/>
</dbReference>
<dbReference type="InterPro" id="IPR008422">
    <property type="entry name" value="KN_HD"/>
</dbReference>
<dbReference type="InterPro" id="IPR009057">
    <property type="entry name" value="Homeodomain-like_sf"/>
</dbReference>
<dbReference type="PROSITE" id="PS50157">
    <property type="entry name" value="ZINC_FINGER_C2H2_2"/>
    <property type="match status" value="1"/>
</dbReference>
<evidence type="ECO:0000313" key="10">
    <source>
        <dbReference type="Proteomes" id="UP000250266"/>
    </source>
</evidence>
<dbReference type="PANTHER" id="PTHR11850">
    <property type="entry name" value="HOMEOBOX PROTEIN TRANSCRIPTION FACTORS"/>
    <property type="match status" value="1"/>
</dbReference>
<keyword evidence="10" id="KW-1185">Reference proteome</keyword>
<dbReference type="SMART" id="SM00389">
    <property type="entry name" value="HOX"/>
    <property type="match status" value="1"/>
</dbReference>